<dbReference type="Proteomes" id="UP000747110">
    <property type="component" value="Unassembled WGS sequence"/>
</dbReference>
<dbReference type="Proteomes" id="UP000722791">
    <property type="component" value="Unassembled WGS sequence"/>
</dbReference>
<organism evidence="2 3">
    <name type="scientific">Volvox reticuliferus</name>
    <dbReference type="NCBI Taxonomy" id="1737510"/>
    <lineage>
        <taxon>Eukaryota</taxon>
        <taxon>Viridiplantae</taxon>
        <taxon>Chlorophyta</taxon>
        <taxon>core chlorophytes</taxon>
        <taxon>Chlorophyceae</taxon>
        <taxon>CS clade</taxon>
        <taxon>Chlamydomonadales</taxon>
        <taxon>Volvocaceae</taxon>
        <taxon>Volvox</taxon>
    </lineage>
</organism>
<name>A0A8J4GVZ4_9CHLO</name>
<protein>
    <submittedName>
        <fullName evidence="2">Uncharacterized protein</fullName>
    </submittedName>
</protein>
<dbReference type="EMBL" id="BNCQ01000061">
    <property type="protein sequence ID" value="GIM14978.1"/>
    <property type="molecule type" value="Genomic_DNA"/>
</dbReference>
<sequence>MEVDALECSRGSGKWEACGVAGGGRKGGHGGRGRMDDTRLMGTKGNSALVYTSKVRRRDEAAERLMITQRRKEEDFAVRQRTKPRRRTFEGSWSVNHDGVIGIGGPSPVTRDGRHGRNRGRATIISRRVHLCKRGMMTAATVLAGVGRCGSGGGVSNSVGGALDAGDIGRCDGCCTCGGYSNLPGLPLLTPQQGFDYITSENAAAATES</sequence>
<gene>
    <name evidence="1" type="ORF">Vretifemale_1776</name>
    <name evidence="2" type="ORF">Vretimale_17767</name>
</gene>
<proteinExistence type="predicted"/>
<evidence type="ECO:0000313" key="3">
    <source>
        <dbReference type="Proteomes" id="UP000722791"/>
    </source>
</evidence>
<dbReference type="EMBL" id="BNCP01000002">
    <property type="protein sequence ID" value="GIL71193.1"/>
    <property type="molecule type" value="Genomic_DNA"/>
</dbReference>
<evidence type="ECO:0000313" key="1">
    <source>
        <dbReference type="EMBL" id="GIL71193.1"/>
    </source>
</evidence>
<evidence type="ECO:0000313" key="2">
    <source>
        <dbReference type="EMBL" id="GIM14978.1"/>
    </source>
</evidence>
<evidence type="ECO:0000313" key="4">
    <source>
        <dbReference type="Proteomes" id="UP000747110"/>
    </source>
</evidence>
<accession>A0A8J4GVZ4</accession>
<dbReference type="AlphaFoldDB" id="A0A8J4GVZ4"/>
<reference evidence="2" key="1">
    <citation type="journal article" date="2021" name="Proc. Natl. Acad. Sci. U.S.A.">
        <title>Three genomes in the algal genus Volvox reveal the fate of a haploid sex-determining region after a transition to homothallism.</title>
        <authorList>
            <person name="Yamamoto K."/>
            <person name="Hamaji T."/>
            <person name="Kawai-Toyooka H."/>
            <person name="Matsuzaki R."/>
            <person name="Takahashi F."/>
            <person name="Nishimura Y."/>
            <person name="Kawachi M."/>
            <person name="Noguchi H."/>
            <person name="Minakuchi Y."/>
            <person name="Umen J.G."/>
            <person name="Toyoda A."/>
            <person name="Nozaki H."/>
        </authorList>
    </citation>
    <scope>NUCLEOTIDE SEQUENCE</scope>
    <source>
        <strain evidence="2">NIES-3785</strain>
        <strain evidence="1">NIES-3786</strain>
    </source>
</reference>
<keyword evidence="4" id="KW-1185">Reference proteome</keyword>
<comment type="caution">
    <text evidence="2">The sequence shown here is derived from an EMBL/GenBank/DDBJ whole genome shotgun (WGS) entry which is preliminary data.</text>
</comment>